<evidence type="ECO:0000259" key="2">
    <source>
        <dbReference type="Pfam" id="PF13229"/>
    </source>
</evidence>
<dbReference type="InterPro" id="IPR039448">
    <property type="entry name" value="Beta_helix"/>
</dbReference>
<accession>A0A7W4TPU8</accession>
<sequence>MRPRSVVAALIAAAAVVTAPAAVAAPPRATTVPCGAVLTSSVRLAVDVVCPTGGGITLAADGVELNLNGHALVGPGRDTDTVGVEVAARDVVVRNGTVRDWGAAVRGGIEEGDQDAEPVVTGVVRDARLVDNETGAFARTESALTVRTSRISGHRSGVVAQLGGRVRVESSTVERNGSGVSSFQVPPGGVVVRDSLIRENGSGVVCGQDGRYDVARSTLQRNGIGLDLFECHGRVVDSRFVWNGEHVAGFLVEGDVIVLRCNTYTRDGLPLPFPTTPCR</sequence>
<evidence type="ECO:0000313" key="3">
    <source>
        <dbReference type="EMBL" id="MBB2902473.1"/>
    </source>
</evidence>
<reference evidence="3 4" key="2">
    <citation type="submission" date="2020-08" db="EMBL/GenBank/DDBJ databases">
        <authorList>
            <person name="Partida-Martinez L."/>
            <person name="Huntemann M."/>
            <person name="Clum A."/>
            <person name="Wang J."/>
            <person name="Palaniappan K."/>
            <person name="Ritter S."/>
            <person name="Chen I.-M."/>
            <person name="Stamatis D."/>
            <person name="Reddy T."/>
            <person name="O'Malley R."/>
            <person name="Daum C."/>
            <person name="Shapiro N."/>
            <person name="Ivanova N."/>
            <person name="Kyrpides N."/>
            <person name="Woyke T."/>
        </authorList>
    </citation>
    <scope>NUCLEOTIDE SEQUENCE [LARGE SCALE GENOMIC DNA]</scope>
    <source>
        <strain evidence="3 4">AS2.23</strain>
    </source>
</reference>
<gene>
    <name evidence="3" type="ORF">FHR75_003304</name>
</gene>
<proteinExistence type="predicted"/>
<reference evidence="3 4" key="1">
    <citation type="submission" date="2020-08" db="EMBL/GenBank/DDBJ databases">
        <title>The Agave Microbiome: Exploring the role of microbial communities in plant adaptations to desert environments.</title>
        <authorList>
            <person name="Partida-Martinez L.P."/>
        </authorList>
    </citation>
    <scope>NUCLEOTIDE SEQUENCE [LARGE SCALE GENOMIC DNA]</scope>
    <source>
        <strain evidence="3 4">AS2.23</strain>
    </source>
</reference>
<name>A0A7W4TPU8_KINRA</name>
<evidence type="ECO:0000256" key="1">
    <source>
        <dbReference type="SAM" id="SignalP"/>
    </source>
</evidence>
<feature type="signal peptide" evidence="1">
    <location>
        <begin position="1"/>
        <end position="24"/>
    </location>
</feature>
<evidence type="ECO:0000313" key="4">
    <source>
        <dbReference type="Proteomes" id="UP000533269"/>
    </source>
</evidence>
<feature type="chain" id="PRO_5031304748" description="Right handed beta helix domain-containing protein" evidence="1">
    <location>
        <begin position="25"/>
        <end position="279"/>
    </location>
</feature>
<dbReference type="RefSeq" id="WP_183392252.1">
    <property type="nucleotide sequence ID" value="NZ_JACHVY010000003.1"/>
</dbReference>
<feature type="domain" description="Right handed beta helix" evidence="2">
    <location>
        <begin position="135"/>
        <end position="253"/>
    </location>
</feature>
<dbReference type="Pfam" id="PF13229">
    <property type="entry name" value="Beta_helix"/>
    <property type="match status" value="1"/>
</dbReference>
<dbReference type="InterPro" id="IPR011050">
    <property type="entry name" value="Pectin_lyase_fold/virulence"/>
</dbReference>
<organism evidence="3 4">
    <name type="scientific">Kineococcus radiotolerans</name>
    <dbReference type="NCBI Taxonomy" id="131568"/>
    <lineage>
        <taxon>Bacteria</taxon>
        <taxon>Bacillati</taxon>
        <taxon>Actinomycetota</taxon>
        <taxon>Actinomycetes</taxon>
        <taxon>Kineosporiales</taxon>
        <taxon>Kineosporiaceae</taxon>
        <taxon>Kineococcus</taxon>
    </lineage>
</organism>
<dbReference type="EMBL" id="JACHVY010000003">
    <property type="protein sequence ID" value="MBB2902473.1"/>
    <property type="molecule type" value="Genomic_DNA"/>
</dbReference>
<comment type="caution">
    <text evidence="3">The sequence shown here is derived from an EMBL/GenBank/DDBJ whole genome shotgun (WGS) entry which is preliminary data.</text>
</comment>
<keyword evidence="1" id="KW-0732">Signal</keyword>
<dbReference type="SUPFAM" id="SSF51126">
    <property type="entry name" value="Pectin lyase-like"/>
    <property type="match status" value="1"/>
</dbReference>
<dbReference type="InterPro" id="IPR012334">
    <property type="entry name" value="Pectin_lyas_fold"/>
</dbReference>
<dbReference type="Proteomes" id="UP000533269">
    <property type="component" value="Unassembled WGS sequence"/>
</dbReference>
<dbReference type="Gene3D" id="2.160.20.10">
    <property type="entry name" value="Single-stranded right-handed beta-helix, Pectin lyase-like"/>
    <property type="match status" value="1"/>
</dbReference>
<protein>
    <recommendedName>
        <fullName evidence="2">Right handed beta helix domain-containing protein</fullName>
    </recommendedName>
</protein>
<dbReference type="AlphaFoldDB" id="A0A7W4TPU8"/>